<protein>
    <submittedName>
        <fullName evidence="2">Uncharacterized protein</fullName>
    </submittedName>
</protein>
<sequence length="221" mass="24132">MYSPSFRTPTTDVKSTPTPRQLAAVPPSDPPSSLTVVAIDQCRDPHQRPRRCRRYFHRIRRTSVPPSQMLLSSVVPSLGSSSARSMPRSPPTSSPACNHASIASAKLFVSTPSPTVCRAVYRCNLPTSPYLIEAKIPQCPRRLVTVPPPAPPSSTPLDSSSFSSDNVIALWSCHQLSSSDGEIRIRQTPFFSPPFVRQAQQHDASLFGRSSSFLEAPPLDP</sequence>
<organism evidence="2 3">
    <name type="scientific">Puccinia graminis f. sp. tritici (strain CRL 75-36-700-3 / race SCCL)</name>
    <name type="common">Black stem rust fungus</name>
    <dbReference type="NCBI Taxonomy" id="418459"/>
    <lineage>
        <taxon>Eukaryota</taxon>
        <taxon>Fungi</taxon>
        <taxon>Dikarya</taxon>
        <taxon>Basidiomycota</taxon>
        <taxon>Pucciniomycotina</taxon>
        <taxon>Pucciniomycetes</taxon>
        <taxon>Pucciniales</taxon>
        <taxon>Pucciniaceae</taxon>
        <taxon>Puccinia</taxon>
    </lineage>
</organism>
<dbReference type="RefSeq" id="XP_003889869.1">
    <property type="nucleotide sequence ID" value="XM_003889820.1"/>
</dbReference>
<accession>H6QRI8</accession>
<feature type="compositionally biased region" description="Polar residues" evidence="1">
    <location>
        <begin position="1"/>
        <end position="19"/>
    </location>
</feature>
<proteinExistence type="predicted"/>
<dbReference type="KEGG" id="pgr:PGTG_21512"/>
<dbReference type="VEuPathDB" id="FungiDB:PGTG_21512"/>
<dbReference type="OrthoDB" id="2514905at2759"/>
<dbReference type="HOGENOM" id="CLU_109039_0_0_1"/>
<keyword evidence="3" id="KW-1185">Reference proteome</keyword>
<dbReference type="AlphaFoldDB" id="H6QRI8"/>
<dbReference type="EMBL" id="DS178283">
    <property type="protein sequence ID" value="EHS63296.1"/>
    <property type="molecule type" value="Genomic_DNA"/>
</dbReference>
<dbReference type="InParanoid" id="H6QRI8"/>
<dbReference type="Proteomes" id="UP000008783">
    <property type="component" value="Unassembled WGS sequence"/>
</dbReference>
<evidence type="ECO:0000313" key="2">
    <source>
        <dbReference type="EMBL" id="EHS63296.1"/>
    </source>
</evidence>
<evidence type="ECO:0000313" key="3">
    <source>
        <dbReference type="Proteomes" id="UP000008783"/>
    </source>
</evidence>
<reference evidence="3" key="1">
    <citation type="journal article" date="2011" name="Proc. Natl. Acad. Sci. U.S.A.">
        <title>Obligate biotrophy features unraveled by the genomic analysis of rust fungi.</title>
        <authorList>
            <person name="Duplessis S."/>
            <person name="Cuomo C.A."/>
            <person name="Lin Y.-C."/>
            <person name="Aerts A."/>
            <person name="Tisserant E."/>
            <person name="Veneault-Fourrey C."/>
            <person name="Joly D.L."/>
            <person name="Hacquard S."/>
            <person name="Amselem J."/>
            <person name="Cantarel B.L."/>
            <person name="Chiu R."/>
            <person name="Coutinho P.M."/>
            <person name="Feau N."/>
            <person name="Field M."/>
            <person name="Frey P."/>
            <person name="Gelhaye E."/>
            <person name="Goldberg J."/>
            <person name="Grabherr M.G."/>
            <person name="Kodira C.D."/>
            <person name="Kohler A."/>
            <person name="Kuees U."/>
            <person name="Lindquist E.A."/>
            <person name="Lucas S.M."/>
            <person name="Mago R."/>
            <person name="Mauceli E."/>
            <person name="Morin E."/>
            <person name="Murat C."/>
            <person name="Pangilinan J.L."/>
            <person name="Park R."/>
            <person name="Pearson M."/>
            <person name="Quesneville H."/>
            <person name="Rouhier N."/>
            <person name="Sakthikumar S."/>
            <person name="Salamov A.A."/>
            <person name="Schmutz J."/>
            <person name="Selles B."/>
            <person name="Shapiro H."/>
            <person name="Tanguay P."/>
            <person name="Tuskan G.A."/>
            <person name="Henrissat B."/>
            <person name="Van de Peer Y."/>
            <person name="Rouze P."/>
            <person name="Ellis J.G."/>
            <person name="Dodds P.N."/>
            <person name="Schein J.E."/>
            <person name="Zhong S."/>
            <person name="Hamelin R.C."/>
            <person name="Grigoriev I.V."/>
            <person name="Szabo L.J."/>
            <person name="Martin F."/>
        </authorList>
    </citation>
    <scope>NUCLEOTIDE SEQUENCE [LARGE SCALE GENOMIC DNA]</scope>
    <source>
        <strain evidence="3">CRL 75-36-700-3 / race SCCL</strain>
    </source>
</reference>
<name>H6QRI8_PUCGT</name>
<gene>
    <name evidence="2" type="ORF">PGTG_21512</name>
</gene>
<evidence type="ECO:0000256" key="1">
    <source>
        <dbReference type="SAM" id="MobiDB-lite"/>
    </source>
</evidence>
<dbReference type="GeneID" id="13540697"/>
<feature type="region of interest" description="Disordered" evidence="1">
    <location>
        <begin position="1"/>
        <end position="33"/>
    </location>
</feature>